<dbReference type="GO" id="GO:0030532">
    <property type="term" value="C:small nuclear ribonucleoprotein complex"/>
    <property type="evidence" value="ECO:0007669"/>
    <property type="project" value="UniProtKB-ARBA"/>
</dbReference>
<protein>
    <submittedName>
        <fullName evidence="13">Spliceosomal protein</fullName>
    </submittedName>
</protein>
<comment type="similarity">
    <text evidence="2">Belongs to the RRM U1 A/B'' family.</text>
</comment>
<name>W7TAM0_9STRA</name>
<dbReference type="GO" id="GO:0003723">
    <property type="term" value="F:RNA binding"/>
    <property type="evidence" value="ECO:0007669"/>
    <property type="project" value="UniProtKB-UniRule"/>
</dbReference>
<evidence type="ECO:0000313" key="14">
    <source>
        <dbReference type="Proteomes" id="UP000019335"/>
    </source>
</evidence>
<accession>W7TAM0</accession>
<dbReference type="PANTHER" id="PTHR10501">
    <property type="entry name" value="U1 SMALL NUCLEAR RIBONUCLEOPROTEIN A/U2 SMALL NUCLEAR RIBONUCLEOPROTEIN B"/>
    <property type="match status" value="1"/>
</dbReference>
<dbReference type="SUPFAM" id="SSF54928">
    <property type="entry name" value="RNA-binding domain, RBD"/>
    <property type="match status" value="1"/>
</dbReference>
<dbReference type="Pfam" id="PF00076">
    <property type="entry name" value="RRM_1"/>
    <property type="match status" value="2"/>
</dbReference>
<dbReference type="CDD" id="cd12247">
    <property type="entry name" value="RRM2_U1A_like"/>
    <property type="match status" value="1"/>
</dbReference>
<keyword evidence="7" id="KW-0508">mRNA splicing</keyword>
<dbReference type="Gene3D" id="3.30.70.330">
    <property type="match status" value="2"/>
</dbReference>
<dbReference type="SMART" id="SM00360">
    <property type="entry name" value="RRM"/>
    <property type="match status" value="2"/>
</dbReference>
<organism evidence="13 14">
    <name type="scientific">Nannochloropsis gaditana</name>
    <dbReference type="NCBI Taxonomy" id="72520"/>
    <lineage>
        <taxon>Eukaryota</taxon>
        <taxon>Sar</taxon>
        <taxon>Stramenopiles</taxon>
        <taxon>Ochrophyta</taxon>
        <taxon>Eustigmatophyceae</taxon>
        <taxon>Eustigmatales</taxon>
        <taxon>Monodopsidaceae</taxon>
        <taxon>Nannochloropsis</taxon>
    </lineage>
</organism>
<keyword evidence="6 10" id="KW-0694">RNA-binding</keyword>
<dbReference type="InterPro" id="IPR000504">
    <property type="entry name" value="RRM_dom"/>
</dbReference>
<keyword evidence="9" id="KW-0687">Ribonucleoprotein</keyword>
<dbReference type="GO" id="GO:0006397">
    <property type="term" value="P:mRNA processing"/>
    <property type="evidence" value="ECO:0007669"/>
    <property type="project" value="UniProtKB-KW"/>
</dbReference>
<evidence type="ECO:0000256" key="5">
    <source>
        <dbReference type="ARBA" id="ARBA00022737"/>
    </source>
</evidence>
<evidence type="ECO:0000256" key="11">
    <source>
        <dbReference type="SAM" id="MobiDB-lite"/>
    </source>
</evidence>
<dbReference type="GO" id="GO:0008380">
    <property type="term" value="P:RNA splicing"/>
    <property type="evidence" value="ECO:0007669"/>
    <property type="project" value="UniProtKB-KW"/>
</dbReference>
<evidence type="ECO:0000256" key="3">
    <source>
        <dbReference type="ARBA" id="ARBA00022664"/>
    </source>
</evidence>
<dbReference type="CDD" id="cd12246">
    <property type="entry name" value="RRM1_U1A_like"/>
    <property type="match status" value="1"/>
</dbReference>
<keyword evidence="3" id="KW-0507">mRNA processing</keyword>
<keyword evidence="8" id="KW-0539">Nucleus</keyword>
<dbReference type="EMBL" id="AZIL01001681">
    <property type="protein sequence ID" value="EWM23407.1"/>
    <property type="molecule type" value="Genomic_DNA"/>
</dbReference>
<reference evidence="13 14" key="1">
    <citation type="journal article" date="2014" name="Mol. Plant">
        <title>Chromosome Scale Genome Assembly and Transcriptome Profiling of Nannochloropsis gaditana in Nitrogen Depletion.</title>
        <authorList>
            <person name="Corteggiani Carpinelli E."/>
            <person name="Telatin A."/>
            <person name="Vitulo N."/>
            <person name="Forcato C."/>
            <person name="D'Angelo M."/>
            <person name="Schiavon R."/>
            <person name="Vezzi A."/>
            <person name="Giacometti G.M."/>
            <person name="Morosinotto T."/>
            <person name="Valle G."/>
        </authorList>
    </citation>
    <scope>NUCLEOTIDE SEQUENCE [LARGE SCALE GENOMIC DNA]</scope>
    <source>
        <strain evidence="13 14">B-31</strain>
    </source>
</reference>
<evidence type="ECO:0000256" key="10">
    <source>
        <dbReference type="PROSITE-ProRule" id="PRU00176"/>
    </source>
</evidence>
<dbReference type="Proteomes" id="UP000019335">
    <property type="component" value="Chromosome 17"/>
</dbReference>
<gene>
    <name evidence="13" type="ORF">Naga_100077g18</name>
</gene>
<evidence type="ECO:0000256" key="4">
    <source>
        <dbReference type="ARBA" id="ARBA00022728"/>
    </source>
</evidence>
<evidence type="ECO:0000256" key="2">
    <source>
        <dbReference type="ARBA" id="ARBA00007243"/>
    </source>
</evidence>
<evidence type="ECO:0000256" key="7">
    <source>
        <dbReference type="ARBA" id="ARBA00023187"/>
    </source>
</evidence>
<dbReference type="PROSITE" id="PS50102">
    <property type="entry name" value="RRM"/>
    <property type="match status" value="2"/>
</dbReference>
<comment type="subcellular location">
    <subcellularLocation>
        <location evidence="1">Nucleus</location>
    </subcellularLocation>
</comment>
<feature type="region of interest" description="Disordered" evidence="11">
    <location>
        <begin position="252"/>
        <end position="294"/>
    </location>
</feature>
<dbReference type="FunFam" id="3.30.70.330:FF:000039">
    <property type="entry name" value="U1 small nuclear ribonucleoprotein A"/>
    <property type="match status" value="1"/>
</dbReference>
<dbReference type="InterPro" id="IPR035979">
    <property type="entry name" value="RBD_domain_sf"/>
</dbReference>
<feature type="domain" description="RRM" evidence="12">
    <location>
        <begin position="310"/>
        <end position="383"/>
    </location>
</feature>
<dbReference type="GO" id="GO:0005681">
    <property type="term" value="C:spliceosomal complex"/>
    <property type="evidence" value="ECO:0007669"/>
    <property type="project" value="UniProtKB-KW"/>
</dbReference>
<evidence type="ECO:0000256" key="8">
    <source>
        <dbReference type="ARBA" id="ARBA00023242"/>
    </source>
</evidence>
<sequence length="383" mass="42775">MATPFIVRVRNASVMLTIFAAAVMQTRTWETLLSALCPHGRGGIPCLSRLYRNVYVLLPSSIVQGMHRWSYQWDLAWPSAIVRRAPQRICSSPHRREDSVRAETPRICRTASFHREQKLPWPFPTSCARSSLPLLSLPSPLGRGKSGLSTRGQDYVKMGDIPPNQTLYVQNLNEKLNKVSLKKLLYLAFSAYGRVIDIVACRGESLRGQAWVVFDSVGSATTALRSLQGFPFLGKPMRIQFAKGKSNAVALREGTYEPGSKRRKRGEKDGKKKEESQKLSGSRDEGKRGKEAEAEEHVAGMALAAGEVSSMLMAQELPTECTEEMLAVLFRRFAGFHEIRLAGQRGIAFIEFRDEVSARTAFQAYNGFKLSQTDALKLTYAKR</sequence>
<feature type="domain" description="RRM" evidence="12">
    <location>
        <begin position="165"/>
        <end position="244"/>
    </location>
</feature>
<evidence type="ECO:0000256" key="1">
    <source>
        <dbReference type="ARBA" id="ARBA00004123"/>
    </source>
</evidence>
<dbReference type="FunFam" id="3.30.70.330:FF:000029">
    <property type="entry name" value="U2 small nuclear ribonucleoprotein B"/>
    <property type="match status" value="1"/>
</dbReference>
<evidence type="ECO:0000256" key="9">
    <source>
        <dbReference type="ARBA" id="ARBA00023274"/>
    </source>
</evidence>
<proteinExistence type="inferred from homology"/>
<evidence type="ECO:0000256" key="6">
    <source>
        <dbReference type="ARBA" id="ARBA00022884"/>
    </source>
</evidence>
<dbReference type="OrthoDB" id="277802at2759"/>
<comment type="caution">
    <text evidence="13">The sequence shown here is derived from an EMBL/GenBank/DDBJ whole genome shotgun (WGS) entry which is preliminary data.</text>
</comment>
<keyword evidence="14" id="KW-1185">Reference proteome</keyword>
<keyword evidence="5" id="KW-0677">Repeat</keyword>
<dbReference type="AlphaFoldDB" id="W7TAM0"/>
<feature type="compositionally biased region" description="Basic and acidic residues" evidence="11">
    <location>
        <begin position="266"/>
        <end position="294"/>
    </location>
</feature>
<keyword evidence="4" id="KW-0747">Spliceosome</keyword>
<dbReference type="InterPro" id="IPR012677">
    <property type="entry name" value="Nucleotide-bd_a/b_plait_sf"/>
</dbReference>
<evidence type="ECO:0000313" key="13">
    <source>
        <dbReference type="EMBL" id="EWM23407.1"/>
    </source>
</evidence>
<evidence type="ECO:0000259" key="12">
    <source>
        <dbReference type="PROSITE" id="PS50102"/>
    </source>
</evidence>